<accession>A0ABQ5WUP3</accession>
<dbReference type="EMBL" id="BSNV01000049">
    <property type="protein sequence ID" value="GLQ67206.1"/>
    <property type="molecule type" value="Genomic_DNA"/>
</dbReference>
<organism evidence="1 2">
    <name type="scientific">Gluconobacter kondonii</name>
    <dbReference type="NCBI Taxonomy" id="941463"/>
    <lineage>
        <taxon>Bacteria</taxon>
        <taxon>Pseudomonadati</taxon>
        <taxon>Pseudomonadota</taxon>
        <taxon>Alphaproteobacteria</taxon>
        <taxon>Acetobacterales</taxon>
        <taxon>Acetobacteraceae</taxon>
        <taxon>Gluconobacter</taxon>
    </lineage>
</organism>
<reference evidence="2" key="1">
    <citation type="journal article" date="2019" name="Int. J. Syst. Evol. Microbiol.">
        <title>The Global Catalogue of Microorganisms (GCM) 10K type strain sequencing project: providing services to taxonomists for standard genome sequencing and annotation.</title>
        <authorList>
            <consortium name="The Broad Institute Genomics Platform"/>
            <consortium name="The Broad Institute Genome Sequencing Center for Infectious Disease"/>
            <person name="Wu L."/>
            <person name="Ma J."/>
        </authorList>
    </citation>
    <scope>NUCLEOTIDE SEQUENCE [LARGE SCALE GENOMIC DNA]</scope>
    <source>
        <strain evidence="2">NBRC 3266</strain>
    </source>
</reference>
<proteinExistence type="predicted"/>
<gene>
    <name evidence="1" type="ORF">GCM10007870_27910</name>
</gene>
<keyword evidence="2" id="KW-1185">Reference proteome</keyword>
<dbReference type="Proteomes" id="UP001156629">
    <property type="component" value="Unassembled WGS sequence"/>
</dbReference>
<sequence>MESEMSTRYRRRPETPEQIRAEHIDFWTRTAERYERTAQHARMPGMKIWAAAEARRARAIEADRKREQA</sequence>
<name>A0ABQ5WUP3_9PROT</name>
<comment type="caution">
    <text evidence="1">The sequence shown here is derived from an EMBL/GenBank/DDBJ whole genome shotgun (WGS) entry which is preliminary data.</text>
</comment>
<protein>
    <submittedName>
        <fullName evidence="1">Uncharacterized protein</fullName>
    </submittedName>
</protein>
<evidence type="ECO:0000313" key="1">
    <source>
        <dbReference type="EMBL" id="GLQ67206.1"/>
    </source>
</evidence>
<evidence type="ECO:0000313" key="2">
    <source>
        <dbReference type="Proteomes" id="UP001156629"/>
    </source>
</evidence>